<evidence type="ECO:0000313" key="2">
    <source>
        <dbReference type="Proteomes" id="UP001454036"/>
    </source>
</evidence>
<keyword evidence="2" id="KW-1185">Reference proteome</keyword>
<proteinExistence type="predicted"/>
<organism evidence="1 2">
    <name type="scientific">Lithospermum erythrorhizon</name>
    <name type="common">Purple gromwell</name>
    <name type="synonym">Lithospermum officinale var. erythrorhizon</name>
    <dbReference type="NCBI Taxonomy" id="34254"/>
    <lineage>
        <taxon>Eukaryota</taxon>
        <taxon>Viridiplantae</taxon>
        <taxon>Streptophyta</taxon>
        <taxon>Embryophyta</taxon>
        <taxon>Tracheophyta</taxon>
        <taxon>Spermatophyta</taxon>
        <taxon>Magnoliopsida</taxon>
        <taxon>eudicotyledons</taxon>
        <taxon>Gunneridae</taxon>
        <taxon>Pentapetalae</taxon>
        <taxon>asterids</taxon>
        <taxon>lamiids</taxon>
        <taxon>Boraginales</taxon>
        <taxon>Boraginaceae</taxon>
        <taxon>Boraginoideae</taxon>
        <taxon>Lithospermeae</taxon>
        <taxon>Lithospermum</taxon>
    </lineage>
</organism>
<gene>
    <name evidence="1" type="ORF">LIER_12764</name>
</gene>
<protein>
    <submittedName>
        <fullName evidence="1">Uncharacterized protein</fullName>
    </submittedName>
</protein>
<dbReference type="Proteomes" id="UP001454036">
    <property type="component" value="Unassembled WGS sequence"/>
</dbReference>
<accession>A0AAV3PUI9</accession>
<reference evidence="1 2" key="1">
    <citation type="submission" date="2024-01" db="EMBL/GenBank/DDBJ databases">
        <title>The complete chloroplast genome sequence of Lithospermum erythrorhizon: insights into the phylogenetic relationship among Boraginaceae species and the maternal lineages of purple gromwells.</title>
        <authorList>
            <person name="Okada T."/>
            <person name="Watanabe K."/>
        </authorList>
    </citation>
    <scope>NUCLEOTIDE SEQUENCE [LARGE SCALE GENOMIC DNA]</scope>
</reference>
<dbReference type="EMBL" id="BAABME010002501">
    <property type="protein sequence ID" value="GAA0154920.1"/>
    <property type="molecule type" value="Genomic_DNA"/>
</dbReference>
<comment type="caution">
    <text evidence="1">The sequence shown here is derived from an EMBL/GenBank/DDBJ whole genome shotgun (WGS) entry which is preliminary data.</text>
</comment>
<name>A0AAV3PUI9_LITER</name>
<sequence length="145" mass="16697">MEYLMRTMKLVPAEERTTEFREKLFNEAIWNDKHGRDTCIGKSIRKRHALESRISLETVPSAGTSVYLYCMGILKATVDKGVLVSKDPEETVDNMPLGRDDWKVFVADVIYPNYEFRRLGFKKELKLGQMIGKSVACPKSNVRYT</sequence>
<evidence type="ECO:0000313" key="1">
    <source>
        <dbReference type="EMBL" id="GAA0154920.1"/>
    </source>
</evidence>
<dbReference type="AlphaFoldDB" id="A0AAV3PUI9"/>